<evidence type="ECO:0000313" key="2">
    <source>
        <dbReference type="EMBL" id="SEP40858.1"/>
    </source>
</evidence>
<dbReference type="Proteomes" id="UP000198582">
    <property type="component" value="Unassembled WGS sequence"/>
</dbReference>
<reference evidence="2 3" key="1">
    <citation type="submission" date="2016-10" db="EMBL/GenBank/DDBJ databases">
        <authorList>
            <person name="de Groot N.N."/>
        </authorList>
    </citation>
    <scope>NUCLEOTIDE SEQUENCE [LARGE SCALE GENOMIC DNA]</scope>
    <source>
        <strain evidence="2 3">DSM 44993</strain>
    </source>
</reference>
<proteinExistence type="predicted"/>
<feature type="compositionally biased region" description="Low complexity" evidence="1">
    <location>
        <begin position="1"/>
        <end position="47"/>
    </location>
</feature>
<evidence type="ECO:0000256" key="1">
    <source>
        <dbReference type="SAM" id="MobiDB-lite"/>
    </source>
</evidence>
<sequence>MAAPKSTSSRTTTSGRHSRAIASSAAARSRPPRRANSSFSSQSSRAGSTGGIGTRTGLAGSTSGAGLVAIAVNPARSIDGTSRPAPATATVCPASAAARATGAIGSKCPRPPAKVKRKRIPGKVVDGGVTSGTLFRAPDVTHPWTGRQTGPHTRPG</sequence>
<gene>
    <name evidence="2" type="ORF">SAMN04489732_10857</name>
</gene>
<feature type="region of interest" description="Disordered" evidence="1">
    <location>
        <begin position="98"/>
        <end position="156"/>
    </location>
</feature>
<name>A0A1H8XNJ2_9PSEU</name>
<protein>
    <submittedName>
        <fullName evidence="2">Uncharacterized protein</fullName>
    </submittedName>
</protein>
<feature type="region of interest" description="Disordered" evidence="1">
    <location>
        <begin position="1"/>
        <end position="61"/>
    </location>
</feature>
<dbReference type="EMBL" id="FOEF01000008">
    <property type="protein sequence ID" value="SEP40858.1"/>
    <property type="molecule type" value="Genomic_DNA"/>
</dbReference>
<keyword evidence="3" id="KW-1185">Reference proteome</keyword>
<feature type="compositionally biased region" description="Polar residues" evidence="1">
    <location>
        <begin position="146"/>
        <end position="156"/>
    </location>
</feature>
<organism evidence="2 3">
    <name type="scientific">Amycolatopsis saalfeldensis</name>
    <dbReference type="NCBI Taxonomy" id="394193"/>
    <lineage>
        <taxon>Bacteria</taxon>
        <taxon>Bacillati</taxon>
        <taxon>Actinomycetota</taxon>
        <taxon>Actinomycetes</taxon>
        <taxon>Pseudonocardiales</taxon>
        <taxon>Pseudonocardiaceae</taxon>
        <taxon>Amycolatopsis</taxon>
    </lineage>
</organism>
<dbReference type="AlphaFoldDB" id="A0A1H8XNJ2"/>
<evidence type="ECO:0000313" key="3">
    <source>
        <dbReference type="Proteomes" id="UP000198582"/>
    </source>
</evidence>
<accession>A0A1H8XNJ2</accession>